<evidence type="ECO:0000256" key="1">
    <source>
        <dbReference type="ARBA" id="ARBA00004202"/>
    </source>
</evidence>
<keyword evidence="3" id="KW-1003">Cell membrane</keyword>
<dbReference type="Gene3D" id="3.40.50.11820">
    <property type="match status" value="1"/>
</dbReference>
<sequence length="387" mass="45189">MKKNFFVSLSKEVYLFLVRLCSLGKRRKNDKIIFLVSFPSTSNYVLEALAEAYGDRLIICYTRNARQMVSVFEKQGFKSYLVDSFPILCLKIIPILKKSKLIICDNYFAFLGGMILDKQTNVVQIWHANGAIKKFGLQAQYAKNAAPADRRRYQKVYNKFTHFVVSSPTMATIFKDSYNIDPIFLKFGYPLTDYYYQLDDETITYQKNALLEDMNKKIALYLPTYRENTDDNNPLDFDSISNQLNEDWALFIHPHPHDKKMIELANQYPEYFIKDDKGYDLKNLIAMADCLITDYSSVPFEYSLVNPRGKIIYFCYDFELYDEIVGIQEEFKKDIGSSIVKSSEELFSSIETMGNEDLSDFNQTWNTYVSGRAIDSFLEWIDKQYEI</sequence>
<dbReference type="EMBL" id="CACRTX010000005">
    <property type="protein sequence ID" value="VYT83653.1"/>
    <property type="molecule type" value="Genomic_DNA"/>
</dbReference>
<comment type="similarity">
    <text evidence="2">Belongs to the CDP-glycerol glycerophosphotransferase family.</text>
</comment>
<gene>
    <name evidence="7" type="primary">tagB_2</name>
    <name evidence="7" type="ORF">ECLFYP2_01735</name>
</gene>
<accession>A0A6N2ZYC6</accession>
<dbReference type="InterPro" id="IPR043149">
    <property type="entry name" value="TagF_N"/>
</dbReference>
<reference evidence="7" key="1">
    <citation type="submission" date="2019-11" db="EMBL/GenBank/DDBJ databases">
        <authorList>
            <person name="Feng L."/>
        </authorList>
    </citation>
    <scope>NUCLEOTIDE SEQUENCE</scope>
    <source>
        <strain evidence="7">ECasseliflavusLFYP2</strain>
    </source>
</reference>
<evidence type="ECO:0000256" key="3">
    <source>
        <dbReference type="ARBA" id="ARBA00022475"/>
    </source>
</evidence>
<dbReference type="InterPro" id="IPR051612">
    <property type="entry name" value="Teichoic_Acid_Biosynth"/>
</dbReference>
<dbReference type="InterPro" id="IPR043148">
    <property type="entry name" value="TagF_C"/>
</dbReference>
<dbReference type="GO" id="GO:0019350">
    <property type="term" value="P:teichoic acid biosynthetic process"/>
    <property type="evidence" value="ECO:0007669"/>
    <property type="project" value="UniProtKB-KW"/>
</dbReference>
<keyword evidence="5" id="KW-0777">Teichoic acid biosynthesis</keyword>
<organism evidence="7">
    <name type="scientific">Enterococcus casseliflavus</name>
    <name type="common">Enterococcus flavescens</name>
    <dbReference type="NCBI Taxonomy" id="37734"/>
    <lineage>
        <taxon>Bacteria</taxon>
        <taxon>Bacillati</taxon>
        <taxon>Bacillota</taxon>
        <taxon>Bacilli</taxon>
        <taxon>Lactobacillales</taxon>
        <taxon>Enterococcaceae</taxon>
        <taxon>Enterococcus</taxon>
    </lineage>
</organism>
<dbReference type="Pfam" id="PF04464">
    <property type="entry name" value="Glyphos_transf"/>
    <property type="match status" value="1"/>
</dbReference>
<protein>
    <submittedName>
        <fullName evidence="7">CDP-glycerol:glycerophosphate glycerophosphotransferase</fullName>
        <ecNumber evidence="7">2.7.8.-</ecNumber>
    </submittedName>
</protein>
<evidence type="ECO:0000256" key="4">
    <source>
        <dbReference type="ARBA" id="ARBA00022679"/>
    </source>
</evidence>
<dbReference type="RefSeq" id="WP_421757932.1">
    <property type="nucleotide sequence ID" value="NZ_CACRTX010000005.1"/>
</dbReference>
<keyword evidence="6" id="KW-0472">Membrane</keyword>
<dbReference type="GO" id="GO:0047355">
    <property type="term" value="F:CDP-glycerol glycerophosphotransferase activity"/>
    <property type="evidence" value="ECO:0007669"/>
    <property type="project" value="InterPro"/>
</dbReference>
<name>A0A6N2ZYC6_ENTCA</name>
<dbReference type="Gene3D" id="3.40.50.12580">
    <property type="match status" value="1"/>
</dbReference>
<keyword evidence="4 7" id="KW-0808">Transferase</keyword>
<evidence type="ECO:0000313" key="7">
    <source>
        <dbReference type="EMBL" id="VYT83653.1"/>
    </source>
</evidence>
<evidence type="ECO:0000256" key="6">
    <source>
        <dbReference type="ARBA" id="ARBA00023136"/>
    </source>
</evidence>
<dbReference type="PANTHER" id="PTHR37316:SF1">
    <property type="entry name" value="TEICHOIC ACID GLYCEROL-PHOSPHATE PRIMASE"/>
    <property type="match status" value="1"/>
</dbReference>
<dbReference type="GO" id="GO:0005886">
    <property type="term" value="C:plasma membrane"/>
    <property type="evidence" value="ECO:0007669"/>
    <property type="project" value="UniProtKB-SubCell"/>
</dbReference>
<dbReference type="EC" id="2.7.8.-" evidence="7"/>
<comment type="subcellular location">
    <subcellularLocation>
        <location evidence="1">Cell membrane</location>
        <topology evidence="1">Peripheral membrane protein</topology>
    </subcellularLocation>
</comment>
<evidence type="ECO:0000256" key="2">
    <source>
        <dbReference type="ARBA" id="ARBA00010488"/>
    </source>
</evidence>
<dbReference type="AlphaFoldDB" id="A0A6N2ZYC6"/>
<dbReference type="PANTHER" id="PTHR37316">
    <property type="entry name" value="TEICHOIC ACID GLYCEROL-PHOSPHATE PRIMASE"/>
    <property type="match status" value="1"/>
</dbReference>
<dbReference type="SUPFAM" id="SSF53756">
    <property type="entry name" value="UDP-Glycosyltransferase/glycogen phosphorylase"/>
    <property type="match status" value="1"/>
</dbReference>
<dbReference type="InterPro" id="IPR007554">
    <property type="entry name" value="Glycerophosphate_synth"/>
</dbReference>
<evidence type="ECO:0000256" key="5">
    <source>
        <dbReference type="ARBA" id="ARBA00022944"/>
    </source>
</evidence>
<proteinExistence type="inferred from homology"/>